<dbReference type="EMBL" id="JBHSWU010000078">
    <property type="protein sequence ID" value="MFC6723979.1"/>
    <property type="molecule type" value="Genomic_DNA"/>
</dbReference>
<keyword evidence="5" id="KW-1185">Reference proteome</keyword>
<organism evidence="4 5">
    <name type="scientific">Halobium palmae</name>
    <dbReference type="NCBI Taxonomy" id="1776492"/>
    <lineage>
        <taxon>Archaea</taxon>
        <taxon>Methanobacteriati</taxon>
        <taxon>Methanobacteriota</taxon>
        <taxon>Stenosarchaea group</taxon>
        <taxon>Halobacteria</taxon>
        <taxon>Halobacteriales</taxon>
        <taxon>Haloferacaceae</taxon>
        <taxon>Halobium</taxon>
    </lineage>
</organism>
<keyword evidence="4" id="KW-0326">Glycosidase</keyword>
<dbReference type="EC" id="3.2.1.-" evidence="4"/>
<dbReference type="GO" id="GO:0016798">
    <property type="term" value="F:hydrolase activity, acting on glycosyl bonds"/>
    <property type="evidence" value="ECO:0007669"/>
    <property type="project" value="UniProtKB-KW"/>
</dbReference>
<evidence type="ECO:0000259" key="3">
    <source>
        <dbReference type="Pfam" id="PF00933"/>
    </source>
</evidence>
<name>A0ABD5RXM5_9EURY</name>
<feature type="domain" description="Glycoside hydrolase family 3 N-terminal" evidence="3">
    <location>
        <begin position="43"/>
        <end position="234"/>
    </location>
</feature>
<proteinExistence type="inferred from homology"/>
<feature type="non-terminal residue" evidence="4">
    <location>
        <position position="439"/>
    </location>
</feature>
<comment type="caution">
    <text evidence="4">The sequence shown here is derived from an EMBL/GenBank/DDBJ whole genome shotgun (WGS) entry which is preliminary data.</text>
</comment>
<comment type="similarity">
    <text evidence="1">Belongs to the glycosyl hydrolase 3 family.</text>
</comment>
<reference evidence="4 5" key="1">
    <citation type="journal article" date="2019" name="Int. J. Syst. Evol. Microbiol.">
        <title>The Global Catalogue of Microorganisms (GCM) 10K type strain sequencing project: providing services to taxonomists for standard genome sequencing and annotation.</title>
        <authorList>
            <consortium name="The Broad Institute Genomics Platform"/>
            <consortium name="The Broad Institute Genome Sequencing Center for Infectious Disease"/>
            <person name="Wu L."/>
            <person name="Ma J."/>
        </authorList>
    </citation>
    <scope>NUCLEOTIDE SEQUENCE [LARGE SCALE GENOMIC DNA]</scope>
    <source>
        <strain evidence="4 5">NBRC 111368</strain>
    </source>
</reference>
<dbReference type="InterPro" id="IPR036881">
    <property type="entry name" value="Glyco_hydro_3_C_sf"/>
</dbReference>
<keyword evidence="2 4" id="KW-0378">Hydrolase</keyword>
<dbReference type="InterPro" id="IPR017853">
    <property type="entry name" value="GH"/>
</dbReference>
<evidence type="ECO:0000313" key="5">
    <source>
        <dbReference type="Proteomes" id="UP001596328"/>
    </source>
</evidence>
<dbReference type="InterPro" id="IPR036962">
    <property type="entry name" value="Glyco_hydro_3_N_sf"/>
</dbReference>
<evidence type="ECO:0000256" key="1">
    <source>
        <dbReference type="ARBA" id="ARBA00005336"/>
    </source>
</evidence>
<dbReference type="Pfam" id="PF00933">
    <property type="entry name" value="Glyco_hydro_3"/>
    <property type="match status" value="1"/>
</dbReference>
<dbReference type="Gene3D" id="3.20.20.300">
    <property type="entry name" value="Glycoside hydrolase, family 3, N-terminal domain"/>
    <property type="match status" value="1"/>
</dbReference>
<evidence type="ECO:0000256" key="2">
    <source>
        <dbReference type="ARBA" id="ARBA00022801"/>
    </source>
</evidence>
<protein>
    <submittedName>
        <fullName evidence="4">Glycoside hydrolase family 3 protein</fullName>
        <ecNumber evidence="4">3.2.1.-</ecNumber>
    </submittedName>
</protein>
<dbReference type="AlphaFoldDB" id="A0ABD5RXM5"/>
<dbReference type="PANTHER" id="PTHR42715:SF10">
    <property type="entry name" value="BETA-GLUCOSIDASE"/>
    <property type="match status" value="1"/>
</dbReference>
<gene>
    <name evidence="4" type="ORF">ACFQE1_06250</name>
</gene>
<dbReference type="InterPro" id="IPR050288">
    <property type="entry name" value="Cellulose_deg_GH3"/>
</dbReference>
<dbReference type="SUPFAM" id="SSF51445">
    <property type="entry name" value="(Trans)glycosidases"/>
    <property type="match status" value="1"/>
</dbReference>
<dbReference type="PRINTS" id="PR00133">
    <property type="entry name" value="GLHYDRLASE3"/>
</dbReference>
<evidence type="ECO:0000313" key="4">
    <source>
        <dbReference type="EMBL" id="MFC6723979.1"/>
    </source>
</evidence>
<dbReference type="InterPro" id="IPR001764">
    <property type="entry name" value="Glyco_hydro_3_N"/>
</dbReference>
<dbReference type="Proteomes" id="UP001596328">
    <property type="component" value="Unassembled WGS sequence"/>
</dbReference>
<sequence>MDRGSPVVRERVEKLTRKEKIRLVHGAADPEGISTGYVPGVERLGIPEYRLSDGPLGVRVLGEPATAFPAPIALAATFDTELARRKGVTLGREAKGLEQDAILGPGVNLIRVPHCGRNFEYYSEDPVVTASFARAAVEGIQSEDVVATPKHYVANNQESNRASVSARVSDRALRECYLPGFEAAVDAGAGSVMTAYNRVNGVHMSDHRTLLTDVLKEEWGFDGYTVSDWYGVTSTVGAANAGLDLEMPGITREAMWSAWGLEENVEGVFGESEEIEGGMPDPSNTRRFAEALAEAVDAGDVPESRLNDMVSRILGRMEAIGLFDESRDDGQVGGPEHRELARTIAARGTVLLENDGALPLADDVDVAVVGPGIRDAKLGGGGSSEMEALDPVSTVDGVRERATGEVRAARGVPEIEQFSFFGGLQGEDSSGPDPVDTDA</sequence>
<dbReference type="Gene3D" id="3.40.50.1700">
    <property type="entry name" value="Glycoside hydrolase family 3 C-terminal domain"/>
    <property type="match status" value="1"/>
</dbReference>
<dbReference type="PANTHER" id="PTHR42715">
    <property type="entry name" value="BETA-GLUCOSIDASE"/>
    <property type="match status" value="1"/>
</dbReference>
<accession>A0ABD5RXM5</accession>